<dbReference type="GeneID" id="108560088"/>
<keyword evidence="10" id="KW-1185">Reference proteome</keyword>
<dbReference type="Gene3D" id="3.40.50.300">
    <property type="entry name" value="P-loop containing nucleotide triphosphate hydrolases"/>
    <property type="match status" value="1"/>
</dbReference>
<evidence type="ECO:0000313" key="10">
    <source>
        <dbReference type="Proteomes" id="UP000695000"/>
    </source>
</evidence>
<evidence type="ECO:0000256" key="3">
    <source>
        <dbReference type="ARBA" id="ARBA00022705"/>
    </source>
</evidence>
<evidence type="ECO:0000259" key="7">
    <source>
        <dbReference type="Pfam" id="PF13191"/>
    </source>
</evidence>
<evidence type="ECO:0000256" key="5">
    <source>
        <dbReference type="ARBA" id="ARBA00022840"/>
    </source>
</evidence>
<dbReference type="InterPro" id="IPR041664">
    <property type="entry name" value="AAA_16"/>
</dbReference>
<proteinExistence type="inferred from homology"/>
<evidence type="ECO:0000256" key="6">
    <source>
        <dbReference type="ARBA" id="ARBA00023242"/>
    </source>
</evidence>
<dbReference type="InterPro" id="IPR047088">
    <property type="entry name" value="ORC5_C"/>
</dbReference>
<evidence type="ECO:0000256" key="4">
    <source>
        <dbReference type="ARBA" id="ARBA00022741"/>
    </source>
</evidence>
<keyword evidence="6" id="KW-0539">Nucleus</keyword>
<name>A0ABM1MEL3_NICVS</name>
<keyword evidence="5" id="KW-0067">ATP-binding</keyword>
<protein>
    <submittedName>
        <fullName evidence="11">Origin recognition complex subunit 5</fullName>
    </submittedName>
</protein>
<dbReference type="InterPro" id="IPR048866">
    <property type="entry name" value="ORC5_lid"/>
</dbReference>
<keyword evidence="3" id="KW-0235">DNA replication</keyword>
<dbReference type="RefSeq" id="XP_017773013.1">
    <property type="nucleotide sequence ID" value="XM_017917524.1"/>
</dbReference>
<dbReference type="Proteomes" id="UP000695000">
    <property type="component" value="Unplaced"/>
</dbReference>
<dbReference type="PANTHER" id="PTHR12705">
    <property type="entry name" value="ORIGIN RECOGNITION COMPLEX SUBUNIT 5"/>
    <property type="match status" value="1"/>
</dbReference>
<feature type="domain" description="ORC5 lid" evidence="9">
    <location>
        <begin position="213"/>
        <end position="272"/>
    </location>
</feature>
<organism evidence="10 11">
    <name type="scientific">Nicrophorus vespilloides</name>
    <name type="common">Boreal carrion beetle</name>
    <dbReference type="NCBI Taxonomy" id="110193"/>
    <lineage>
        <taxon>Eukaryota</taxon>
        <taxon>Metazoa</taxon>
        <taxon>Ecdysozoa</taxon>
        <taxon>Arthropoda</taxon>
        <taxon>Hexapoda</taxon>
        <taxon>Insecta</taxon>
        <taxon>Pterygota</taxon>
        <taxon>Neoptera</taxon>
        <taxon>Endopterygota</taxon>
        <taxon>Coleoptera</taxon>
        <taxon>Polyphaga</taxon>
        <taxon>Staphyliniformia</taxon>
        <taxon>Silphidae</taxon>
        <taxon>Nicrophorinae</taxon>
        <taxon>Nicrophorus</taxon>
    </lineage>
</organism>
<sequence length="434" mass="49422">MKMLEGLIERFPGRETQIEMLHNLLGDDAAADAIFVHGGPSVGKTSIVKAFLEEKKFKHAVANLIECYSTKILLETILNELTSHRIDPTDPQPVAKCDNLMDFLNNLSNFQLKRAVIVLDKAEQLRNMDFNLLPSFLRLRELSGIPSISVILISEIAFQKFNIKGNVVDPVKLPFPQYSKEEIIAILAMDFDGCSKLLQEHYDDALEVDVNFYLNYLNVFLSTFYRACRDLCELRYMARINFVKYCEPIHRKDCSAADSMALWRHIAPTLKSSLEVLYLRFSGQSGALGAQALELPFYAKYLLIAAYLASYNPAKDDKRLFMKHHGKKTKTMKDVKAKSKVSEQLSTQLGPKPFSFDRLLAIFYAILDDKVGFNNNLLVQVSSLVELQLLTSLSDNYNLDGQKYKCTVNFEFIQTISKMVGFNIRKYLSDFSHI</sequence>
<feature type="domain" description="Origin recognition complex subunit 5 C-terminal" evidence="8">
    <location>
        <begin position="295"/>
        <end position="428"/>
    </location>
</feature>
<evidence type="ECO:0000313" key="11">
    <source>
        <dbReference type="RefSeq" id="XP_017773013.1"/>
    </source>
</evidence>
<dbReference type="Pfam" id="PF21639">
    <property type="entry name" value="ORC5_lid"/>
    <property type="match status" value="1"/>
</dbReference>
<dbReference type="InterPro" id="IPR027417">
    <property type="entry name" value="P-loop_NTPase"/>
</dbReference>
<dbReference type="PANTHER" id="PTHR12705:SF0">
    <property type="entry name" value="ORIGIN RECOGNITION COMPLEX SUBUNIT 5"/>
    <property type="match status" value="1"/>
</dbReference>
<comment type="similarity">
    <text evidence="2">Belongs to the ORC5 family.</text>
</comment>
<gene>
    <name evidence="11" type="primary">LOC108560088</name>
</gene>
<dbReference type="Pfam" id="PF13191">
    <property type="entry name" value="AAA_16"/>
    <property type="match status" value="1"/>
</dbReference>
<evidence type="ECO:0000259" key="9">
    <source>
        <dbReference type="Pfam" id="PF21639"/>
    </source>
</evidence>
<reference evidence="11" key="1">
    <citation type="submission" date="2025-08" db="UniProtKB">
        <authorList>
            <consortium name="RefSeq"/>
        </authorList>
    </citation>
    <scope>IDENTIFICATION</scope>
</reference>
<dbReference type="SUPFAM" id="SSF52540">
    <property type="entry name" value="P-loop containing nucleoside triphosphate hydrolases"/>
    <property type="match status" value="1"/>
</dbReference>
<evidence type="ECO:0000256" key="1">
    <source>
        <dbReference type="ARBA" id="ARBA00004123"/>
    </source>
</evidence>
<evidence type="ECO:0000256" key="2">
    <source>
        <dbReference type="ARBA" id="ARBA00006269"/>
    </source>
</evidence>
<keyword evidence="4" id="KW-0547">Nucleotide-binding</keyword>
<accession>A0ABM1MEL3</accession>
<feature type="domain" description="Orc1-like AAA ATPase" evidence="7">
    <location>
        <begin position="10"/>
        <end position="146"/>
    </location>
</feature>
<dbReference type="Pfam" id="PF14630">
    <property type="entry name" value="ORC5_C"/>
    <property type="match status" value="1"/>
</dbReference>
<dbReference type="InterPro" id="IPR020796">
    <property type="entry name" value="ORC5"/>
</dbReference>
<comment type="subcellular location">
    <subcellularLocation>
        <location evidence="1">Nucleus</location>
    </subcellularLocation>
</comment>
<evidence type="ECO:0000259" key="8">
    <source>
        <dbReference type="Pfam" id="PF14630"/>
    </source>
</evidence>